<reference evidence="2" key="2">
    <citation type="submission" date="2018-05" db="EMBL/GenBank/DDBJ databases">
        <title>OpunRS2 (Oryza punctata Reference Sequence Version 2).</title>
        <authorList>
            <person name="Zhang J."/>
            <person name="Kudrna D."/>
            <person name="Lee S."/>
            <person name="Talag J."/>
            <person name="Welchert J."/>
            <person name="Wing R.A."/>
        </authorList>
    </citation>
    <scope>NUCLEOTIDE SEQUENCE [LARGE SCALE GENOMIC DNA]</scope>
</reference>
<evidence type="ECO:0000256" key="1">
    <source>
        <dbReference type="SAM" id="MobiDB-lite"/>
    </source>
</evidence>
<dbReference type="Gramene" id="OPUNC08G08740.1">
    <property type="protein sequence ID" value="OPUNC08G08740.1"/>
    <property type="gene ID" value="OPUNC08G08740"/>
</dbReference>
<accession>A0A0E0LTE6</accession>
<keyword evidence="3" id="KW-1185">Reference proteome</keyword>
<dbReference type="HOGENOM" id="CLU_2007671_0_0_1"/>
<name>A0A0E0LTE6_ORYPU</name>
<dbReference type="EnsemblPlants" id="OPUNC08G08740.1">
    <property type="protein sequence ID" value="OPUNC08G08740.1"/>
    <property type="gene ID" value="OPUNC08G08740"/>
</dbReference>
<evidence type="ECO:0000313" key="3">
    <source>
        <dbReference type="Proteomes" id="UP000026962"/>
    </source>
</evidence>
<evidence type="ECO:0000313" key="2">
    <source>
        <dbReference type="EnsemblPlants" id="OPUNC08G08740.1"/>
    </source>
</evidence>
<proteinExistence type="predicted"/>
<dbReference type="Proteomes" id="UP000026962">
    <property type="component" value="Chromosome 8"/>
</dbReference>
<dbReference type="AlphaFoldDB" id="A0A0E0LTE6"/>
<reference evidence="2" key="1">
    <citation type="submission" date="2015-04" db="UniProtKB">
        <authorList>
            <consortium name="EnsemblPlants"/>
        </authorList>
    </citation>
    <scope>IDENTIFICATION</scope>
</reference>
<protein>
    <submittedName>
        <fullName evidence="2">Uncharacterized protein</fullName>
    </submittedName>
</protein>
<feature type="region of interest" description="Disordered" evidence="1">
    <location>
        <begin position="66"/>
        <end position="91"/>
    </location>
</feature>
<sequence length="124" mass="14165">MHNQKYAPREQPSVICFNCLESGHRLNNYPLSRSTKAVRRCSTMGRQIIYTKGIVKGRIVPPATASNQRNQYQQGKQCQENNSSPQLQRDSTLLQQCPRQVSPTQVHKTAIKFINTPCCKNNYN</sequence>
<organism evidence="2">
    <name type="scientific">Oryza punctata</name>
    <name type="common">Red rice</name>
    <dbReference type="NCBI Taxonomy" id="4537"/>
    <lineage>
        <taxon>Eukaryota</taxon>
        <taxon>Viridiplantae</taxon>
        <taxon>Streptophyta</taxon>
        <taxon>Embryophyta</taxon>
        <taxon>Tracheophyta</taxon>
        <taxon>Spermatophyta</taxon>
        <taxon>Magnoliopsida</taxon>
        <taxon>Liliopsida</taxon>
        <taxon>Poales</taxon>
        <taxon>Poaceae</taxon>
        <taxon>BOP clade</taxon>
        <taxon>Oryzoideae</taxon>
        <taxon>Oryzeae</taxon>
        <taxon>Oryzinae</taxon>
        <taxon>Oryza</taxon>
    </lineage>
</organism>